<evidence type="ECO:0000313" key="2">
    <source>
        <dbReference type="Proteomes" id="UP001632037"/>
    </source>
</evidence>
<comment type="caution">
    <text evidence="1">The sequence shown here is derived from an EMBL/GenBank/DDBJ whole genome shotgun (WGS) entry which is preliminary data.</text>
</comment>
<organism evidence="1 2">
    <name type="scientific">Phytophthora oleae</name>
    <dbReference type="NCBI Taxonomy" id="2107226"/>
    <lineage>
        <taxon>Eukaryota</taxon>
        <taxon>Sar</taxon>
        <taxon>Stramenopiles</taxon>
        <taxon>Oomycota</taxon>
        <taxon>Peronosporomycetes</taxon>
        <taxon>Peronosporales</taxon>
        <taxon>Peronosporaceae</taxon>
        <taxon>Phytophthora</taxon>
    </lineage>
</organism>
<evidence type="ECO:0000313" key="1">
    <source>
        <dbReference type="EMBL" id="KAL3657314.1"/>
    </source>
</evidence>
<name>A0ABD3ET22_9STRA</name>
<gene>
    <name evidence="1" type="ORF">V7S43_017822</name>
</gene>
<keyword evidence="2" id="KW-1185">Reference proteome</keyword>
<accession>A0ABD3ET22</accession>
<sequence length="241" mass="26656">MSREVWFQLVDGKDLTSVDCIDCANDAKVFRVRDAVFAKVSRALPANVIASDLTVFANRAAFGAKQKLEEDSPIGSFGGSTEEAFIVQAPSRIGSEPRYFILPEIQEQVDKAVFVIIEEDEEHKGVGIGVLFTPTLAVTCDHNLTDEHSVGSLVSLALKNEMAIVEVVARNPDLNFAILKSSQRRFFIPPWNGRPDELSKRYDLVLASFRLGLEEYDLTKNQLGFAQVSAIGISPCRRHLT</sequence>
<proteinExistence type="predicted"/>
<reference evidence="1 2" key="1">
    <citation type="submission" date="2024-09" db="EMBL/GenBank/DDBJ databases">
        <title>Genome sequencing and assembly of Phytophthora oleae, isolate VK10A, causative agent of rot of olive drupes.</title>
        <authorList>
            <person name="Conti Taguali S."/>
            <person name="Riolo M."/>
            <person name="La Spada F."/>
            <person name="Cacciola S.O."/>
            <person name="Dionisio G."/>
        </authorList>
    </citation>
    <scope>NUCLEOTIDE SEQUENCE [LARGE SCALE GENOMIC DNA]</scope>
    <source>
        <strain evidence="1 2">VK10A</strain>
    </source>
</reference>
<dbReference type="EMBL" id="JBIMZQ010000066">
    <property type="protein sequence ID" value="KAL3657314.1"/>
    <property type="molecule type" value="Genomic_DNA"/>
</dbReference>
<dbReference type="Proteomes" id="UP001632037">
    <property type="component" value="Unassembled WGS sequence"/>
</dbReference>
<protein>
    <submittedName>
        <fullName evidence="1">Uncharacterized protein</fullName>
    </submittedName>
</protein>
<dbReference type="AlphaFoldDB" id="A0ABD3ET22"/>